<sequence>MSTPPIGQDPTSAYSRHVATRIKDFTTAKAPWSRRLWDIGTFLALDELHEAGAWVPRKVLAQAAVDWQRHAMERILGDDPAVGSPAFRRELREVLQSSLTVASDGRRRLRYLIDTARPGYLARWASCVTTTDPPRPERVARAVAAHLLDSGHSFAGLQRWIRDGREHLAATDLISEAAALLNQSPRTWKITVPFRALQDYEKIATHLPNWVPAVDAVKAMENARWDSSRQQIIGALWYEIEARDAERAVEIAYDLVERLQARARFAATGTGVVPLGEVLIEDERVPLSRPGRRAQVLSLAAERRLYSIAQDVQRFAEQARSPIDDALEIASGLNDGPLAPAVAGGWAALESLLTEARDPDEREKVVAASRAAALVTCSWPRAELTALSYRVREATGTDLTQRLSACETNRERAALIADEIQVHGYLPLDRSWRTPSDTAAVVRMKELLANRRQVLGRVRFYVEVSLRRLYRSRNIVLHGGSIGGVALTATLRVTAPLVGAALDRITHAHIVDGTHPLILAAKAESALNLIDDELAPGLCDLIE</sequence>
<evidence type="ECO:0000313" key="2">
    <source>
        <dbReference type="Proteomes" id="UP001501442"/>
    </source>
</evidence>
<dbReference type="EMBL" id="BAABHK010000008">
    <property type="protein sequence ID" value="GAA4630264.1"/>
    <property type="molecule type" value="Genomic_DNA"/>
</dbReference>
<proteinExistence type="predicted"/>
<protein>
    <recommendedName>
        <fullName evidence="3">Integrase</fullName>
    </recommendedName>
</protein>
<name>A0ABP8UFW8_9ACTN</name>
<accession>A0ABP8UFW8</accession>
<organism evidence="1 2">
    <name type="scientific">Actinoallomurus vinaceus</name>
    <dbReference type="NCBI Taxonomy" id="1080074"/>
    <lineage>
        <taxon>Bacteria</taxon>
        <taxon>Bacillati</taxon>
        <taxon>Actinomycetota</taxon>
        <taxon>Actinomycetes</taxon>
        <taxon>Streptosporangiales</taxon>
        <taxon>Thermomonosporaceae</taxon>
        <taxon>Actinoallomurus</taxon>
    </lineage>
</organism>
<evidence type="ECO:0008006" key="3">
    <source>
        <dbReference type="Google" id="ProtNLM"/>
    </source>
</evidence>
<dbReference type="Proteomes" id="UP001501442">
    <property type="component" value="Unassembled WGS sequence"/>
</dbReference>
<keyword evidence="2" id="KW-1185">Reference proteome</keyword>
<gene>
    <name evidence="1" type="ORF">GCM10023196_054900</name>
</gene>
<reference evidence="2" key="1">
    <citation type="journal article" date="2019" name="Int. J. Syst. Evol. Microbiol.">
        <title>The Global Catalogue of Microorganisms (GCM) 10K type strain sequencing project: providing services to taxonomists for standard genome sequencing and annotation.</title>
        <authorList>
            <consortium name="The Broad Institute Genomics Platform"/>
            <consortium name="The Broad Institute Genome Sequencing Center for Infectious Disease"/>
            <person name="Wu L."/>
            <person name="Ma J."/>
        </authorList>
    </citation>
    <scope>NUCLEOTIDE SEQUENCE [LARGE SCALE GENOMIC DNA]</scope>
    <source>
        <strain evidence="2">JCM 17939</strain>
    </source>
</reference>
<comment type="caution">
    <text evidence="1">The sequence shown here is derived from an EMBL/GenBank/DDBJ whole genome shotgun (WGS) entry which is preliminary data.</text>
</comment>
<evidence type="ECO:0000313" key="1">
    <source>
        <dbReference type="EMBL" id="GAA4630264.1"/>
    </source>
</evidence>